<reference evidence="1" key="4">
    <citation type="submission" date="2023-01" db="EMBL/GenBank/DDBJ databases">
        <title>Draft genome sequence of Aliivibrio sifiae strain NBRC 105001.</title>
        <authorList>
            <person name="Sun Q."/>
            <person name="Mori K."/>
        </authorList>
    </citation>
    <scope>NUCLEOTIDE SEQUENCE</scope>
    <source>
        <strain evidence="1">NBRC 105001</strain>
    </source>
</reference>
<protein>
    <submittedName>
        <fullName evidence="2">Uncharacterized protein</fullName>
    </submittedName>
</protein>
<reference evidence="1" key="1">
    <citation type="journal article" date="2014" name="Int. J. Syst. Evol. Microbiol.">
        <title>Complete genome of a new Firmicutes species belonging to the dominant human colonic microbiota ('Ruminococcus bicirculans') reveals two chromosomes and a selective capacity to utilize plant glucans.</title>
        <authorList>
            <consortium name="NISC Comparative Sequencing Program"/>
            <person name="Wegmann U."/>
            <person name="Louis P."/>
            <person name="Goesmann A."/>
            <person name="Henrissat B."/>
            <person name="Duncan S.H."/>
            <person name="Flint H.J."/>
        </authorList>
    </citation>
    <scope>NUCLEOTIDE SEQUENCE</scope>
    <source>
        <strain evidence="1">NBRC 105001</strain>
    </source>
</reference>
<evidence type="ECO:0000313" key="2">
    <source>
        <dbReference type="EMBL" id="PQJ87779.1"/>
    </source>
</evidence>
<keyword evidence="4" id="KW-1185">Reference proteome</keyword>
<gene>
    <name evidence="2" type="ORF">BTO23_16975</name>
    <name evidence="1" type="ORF">GCM10007855_02860</name>
</gene>
<dbReference type="RefSeq" id="WP_105064123.1">
    <property type="nucleotide sequence ID" value="NZ_BSOU01000001.1"/>
</dbReference>
<dbReference type="Proteomes" id="UP001156660">
    <property type="component" value="Unassembled WGS sequence"/>
</dbReference>
<dbReference type="OrthoDB" id="6293430at2"/>
<evidence type="ECO:0000313" key="3">
    <source>
        <dbReference type="Proteomes" id="UP000239273"/>
    </source>
</evidence>
<reference evidence="2 3" key="2">
    <citation type="submission" date="2016-12" db="EMBL/GenBank/DDBJ databases">
        <title>Diversity of luminous bacteria.</title>
        <authorList>
            <person name="Yoshizawa S."/>
            <person name="Kogure K."/>
        </authorList>
    </citation>
    <scope>NUCLEOTIDE SEQUENCE [LARGE SCALE GENOMIC DNA]</scope>
    <source>
        <strain evidence="2 3">NBRC 105001</strain>
    </source>
</reference>
<name>A0A2S7X8W3_9GAMM</name>
<organism evidence="2 3">
    <name type="scientific">Aliivibrio sifiae</name>
    <dbReference type="NCBI Taxonomy" id="566293"/>
    <lineage>
        <taxon>Bacteria</taxon>
        <taxon>Pseudomonadati</taxon>
        <taxon>Pseudomonadota</taxon>
        <taxon>Gammaproteobacteria</taxon>
        <taxon>Vibrionales</taxon>
        <taxon>Vibrionaceae</taxon>
        <taxon>Aliivibrio</taxon>
    </lineage>
</organism>
<dbReference type="EMBL" id="BSOU01000001">
    <property type="protein sequence ID" value="GLR73413.1"/>
    <property type="molecule type" value="Genomic_DNA"/>
</dbReference>
<evidence type="ECO:0000313" key="1">
    <source>
        <dbReference type="EMBL" id="GLR73413.1"/>
    </source>
</evidence>
<dbReference type="Proteomes" id="UP000239273">
    <property type="component" value="Unassembled WGS sequence"/>
</dbReference>
<dbReference type="AlphaFoldDB" id="A0A2S7X8W3"/>
<evidence type="ECO:0000313" key="4">
    <source>
        <dbReference type="Proteomes" id="UP001156660"/>
    </source>
</evidence>
<comment type="caution">
    <text evidence="2">The sequence shown here is derived from an EMBL/GenBank/DDBJ whole genome shotgun (WGS) entry which is preliminary data.</text>
</comment>
<accession>A0A2S7X8W3</accession>
<sequence>MSIVFHQVKDGEFRRLAEAKTMTKILAQESTEFPNKFHLIGIVQVNGIGYAVRHGRVADLRIWRLDNLVNQAREMCFQKIDVQLR</sequence>
<dbReference type="EMBL" id="MSCP01000002">
    <property type="protein sequence ID" value="PQJ87779.1"/>
    <property type="molecule type" value="Genomic_DNA"/>
</dbReference>
<proteinExistence type="predicted"/>
<reference evidence="4" key="3">
    <citation type="journal article" date="2019" name="Int. J. Syst. Evol. Microbiol.">
        <title>The Global Catalogue of Microorganisms (GCM) 10K type strain sequencing project: providing services to taxonomists for standard genome sequencing and annotation.</title>
        <authorList>
            <consortium name="The Broad Institute Genomics Platform"/>
            <consortium name="The Broad Institute Genome Sequencing Center for Infectious Disease"/>
            <person name="Wu L."/>
            <person name="Ma J."/>
        </authorList>
    </citation>
    <scope>NUCLEOTIDE SEQUENCE [LARGE SCALE GENOMIC DNA]</scope>
    <source>
        <strain evidence="4">NBRC 105001</strain>
    </source>
</reference>